<gene>
    <name evidence="1" type="ORF">Tci_921202</name>
</gene>
<name>A0A699WPX6_TANCI</name>
<reference evidence="1" key="1">
    <citation type="journal article" date="2019" name="Sci. Rep.">
        <title>Draft genome of Tanacetum cinerariifolium, the natural source of mosquito coil.</title>
        <authorList>
            <person name="Yamashiro T."/>
            <person name="Shiraishi A."/>
            <person name="Satake H."/>
            <person name="Nakayama K."/>
        </authorList>
    </citation>
    <scope>NUCLEOTIDE SEQUENCE</scope>
</reference>
<dbReference type="EMBL" id="BKCJ011737999">
    <property type="protein sequence ID" value="GFD49233.1"/>
    <property type="molecule type" value="Genomic_DNA"/>
</dbReference>
<feature type="non-terminal residue" evidence="1">
    <location>
        <position position="107"/>
    </location>
</feature>
<accession>A0A699WPX6</accession>
<dbReference type="AlphaFoldDB" id="A0A699WPX6"/>
<feature type="non-terminal residue" evidence="1">
    <location>
        <position position="1"/>
    </location>
</feature>
<evidence type="ECO:0000313" key="1">
    <source>
        <dbReference type="EMBL" id="GFD49233.1"/>
    </source>
</evidence>
<organism evidence="1">
    <name type="scientific">Tanacetum cinerariifolium</name>
    <name type="common">Dalmatian daisy</name>
    <name type="synonym">Chrysanthemum cinerariifolium</name>
    <dbReference type="NCBI Taxonomy" id="118510"/>
    <lineage>
        <taxon>Eukaryota</taxon>
        <taxon>Viridiplantae</taxon>
        <taxon>Streptophyta</taxon>
        <taxon>Embryophyta</taxon>
        <taxon>Tracheophyta</taxon>
        <taxon>Spermatophyta</taxon>
        <taxon>Magnoliopsida</taxon>
        <taxon>eudicotyledons</taxon>
        <taxon>Gunneridae</taxon>
        <taxon>Pentapetalae</taxon>
        <taxon>asterids</taxon>
        <taxon>campanulids</taxon>
        <taxon>Asterales</taxon>
        <taxon>Asteraceae</taxon>
        <taxon>Asteroideae</taxon>
        <taxon>Anthemideae</taxon>
        <taxon>Anthemidinae</taxon>
        <taxon>Tanacetum</taxon>
    </lineage>
</organism>
<protein>
    <submittedName>
        <fullName evidence="1">Uncharacterized protein</fullName>
    </submittedName>
</protein>
<sequence>TLVDALGDRQQAAADGGGFGGVFGFEQNAVVLVGVQRLLASALTAKAQPTEGNAGVAFFLQRELDDATDHVIVEQRDDLGDLRRGRAMGQHTINQLHDVAAQIAQRI</sequence>
<comment type="caution">
    <text evidence="1">The sequence shown here is derived from an EMBL/GenBank/DDBJ whole genome shotgun (WGS) entry which is preliminary data.</text>
</comment>
<proteinExistence type="predicted"/>